<dbReference type="InterPro" id="IPR014352">
    <property type="entry name" value="FERM/acyl-CoA-bd_prot_sf"/>
</dbReference>
<evidence type="ECO:0000313" key="4">
    <source>
        <dbReference type="Proteomes" id="UP000697127"/>
    </source>
</evidence>
<keyword evidence="4" id="KW-1185">Reference proteome</keyword>
<evidence type="ECO:0000256" key="1">
    <source>
        <dbReference type="SAM" id="MobiDB-lite"/>
    </source>
</evidence>
<dbReference type="InterPro" id="IPR035984">
    <property type="entry name" value="Acyl-CoA-binding_sf"/>
</dbReference>
<organism evidence="3 4">
    <name type="scientific">Pichia californica</name>
    <dbReference type="NCBI Taxonomy" id="460514"/>
    <lineage>
        <taxon>Eukaryota</taxon>
        <taxon>Fungi</taxon>
        <taxon>Dikarya</taxon>
        <taxon>Ascomycota</taxon>
        <taxon>Saccharomycotina</taxon>
        <taxon>Pichiomycetes</taxon>
        <taxon>Pichiales</taxon>
        <taxon>Pichiaceae</taxon>
        <taxon>Pichia</taxon>
    </lineage>
</organism>
<dbReference type="InterPro" id="IPR000582">
    <property type="entry name" value="Acyl-CoA-binding_protein"/>
</dbReference>
<proteinExistence type="predicted"/>
<dbReference type="GO" id="GO:0000062">
    <property type="term" value="F:fatty-acyl-CoA binding"/>
    <property type="evidence" value="ECO:0007669"/>
    <property type="project" value="InterPro"/>
</dbReference>
<feature type="compositionally biased region" description="Polar residues" evidence="1">
    <location>
        <begin position="245"/>
        <end position="259"/>
    </location>
</feature>
<protein>
    <recommendedName>
        <fullName evidence="2">ACB domain-containing protein</fullName>
    </recommendedName>
</protein>
<sequence>MDISTDKVFVQAVATIKSLTDLSKTTGLPRPSINDRLNLYGLYNQSTRGDVTILNTDPNSITNPTELKKYNAWLKFIGLTKSQARKKYILYLLNILNTDYLNNENSDLMMLKTNLEDSWNILEDYSNNKNININNINNIHNITKQPLQPRIPLSFNSTPITPELENINVSSLVSPITDVPVTIENSNNFNHSGDFFNNNSNNNKNNNNNSIPLLNSNNSHVNINRMQSPAASLYRIASSGINSNIIKPPSRNQSIKSRQNSFSGSMPLPSSSNNISLLPVNSNINQSIPSSNMNTNTNTNTNTNMINNNINNGNVNVIEFVKWQSEINNTLLKISTELSNLKMNNNISDSHRSISGSTTVSVQSDIQNYKLRTYDYENSEYPHSNNNNNNNNNLNNVSKYSFDYKKLRVNHNENNHSNGSFDNNSTISNDEDKKDLIEWIYLKMIKLINYLKNKLHLKINIDSIYNGLLKSVIALFFLSIFKKLIEIYINKRFGIKLISGSNRGSLVQYWKQWMMGLLSGKSGVNVLA</sequence>
<dbReference type="PROSITE" id="PS51228">
    <property type="entry name" value="ACB_2"/>
    <property type="match status" value="1"/>
</dbReference>
<feature type="compositionally biased region" description="Low complexity" evidence="1">
    <location>
        <begin position="260"/>
        <end position="270"/>
    </location>
</feature>
<gene>
    <name evidence="3" type="ORF">C6P40_001738</name>
</gene>
<dbReference type="AlphaFoldDB" id="A0A9P6WJ50"/>
<evidence type="ECO:0000259" key="2">
    <source>
        <dbReference type="PROSITE" id="PS51228"/>
    </source>
</evidence>
<dbReference type="Pfam" id="PF00887">
    <property type="entry name" value="ACBP"/>
    <property type="match status" value="1"/>
</dbReference>
<name>A0A9P6WJ50_9ASCO</name>
<feature type="region of interest" description="Disordered" evidence="1">
    <location>
        <begin position="245"/>
        <end position="270"/>
    </location>
</feature>
<dbReference type="SUPFAM" id="SSF47027">
    <property type="entry name" value="Acyl-CoA binding protein"/>
    <property type="match status" value="1"/>
</dbReference>
<comment type="caution">
    <text evidence="3">The sequence shown here is derived from an EMBL/GenBank/DDBJ whole genome shotgun (WGS) entry which is preliminary data.</text>
</comment>
<dbReference type="Proteomes" id="UP000697127">
    <property type="component" value="Unassembled WGS sequence"/>
</dbReference>
<accession>A0A9P6WJ50</accession>
<dbReference type="EMBL" id="PUHW01000204">
    <property type="protein sequence ID" value="KAG0687882.1"/>
    <property type="molecule type" value="Genomic_DNA"/>
</dbReference>
<feature type="domain" description="ACB" evidence="2">
    <location>
        <begin position="5"/>
        <end position="101"/>
    </location>
</feature>
<dbReference type="Gene3D" id="1.20.80.10">
    <property type="match status" value="1"/>
</dbReference>
<reference evidence="3" key="1">
    <citation type="submission" date="2020-11" db="EMBL/GenBank/DDBJ databases">
        <title>Kefir isolates.</title>
        <authorList>
            <person name="Marcisauskas S."/>
            <person name="Kim Y."/>
            <person name="Blasche S."/>
        </authorList>
    </citation>
    <scope>NUCLEOTIDE SEQUENCE</scope>
    <source>
        <strain evidence="3">Olga-1</strain>
    </source>
</reference>
<evidence type="ECO:0000313" key="3">
    <source>
        <dbReference type="EMBL" id="KAG0687882.1"/>
    </source>
</evidence>